<dbReference type="PANTHER" id="PTHR47966">
    <property type="entry name" value="BETA-SITE APP-CLEAVING ENZYME, ISOFORM A-RELATED"/>
    <property type="match status" value="1"/>
</dbReference>
<dbReference type="InterPro" id="IPR021109">
    <property type="entry name" value="Peptidase_aspartic_dom_sf"/>
</dbReference>
<name>A0A1I7RJM6_BURXY</name>
<dbReference type="Gene3D" id="2.40.70.10">
    <property type="entry name" value="Acid Proteases"/>
    <property type="match status" value="3"/>
</dbReference>
<dbReference type="PROSITE" id="PS00141">
    <property type="entry name" value="ASP_PROTEASE"/>
    <property type="match status" value="1"/>
</dbReference>
<keyword evidence="3" id="KW-0064">Aspartyl protease</keyword>
<dbReference type="WBParaSite" id="BXY_0090800.1">
    <property type="protein sequence ID" value="BXY_0090800.1"/>
    <property type="gene ID" value="BXY_0090800"/>
</dbReference>
<dbReference type="GO" id="GO:0006508">
    <property type="term" value="P:proteolysis"/>
    <property type="evidence" value="ECO:0007669"/>
    <property type="project" value="UniProtKB-KW"/>
</dbReference>
<dbReference type="InterPro" id="IPR001969">
    <property type="entry name" value="Aspartic_peptidase_AS"/>
</dbReference>
<dbReference type="GO" id="GO:0004190">
    <property type="term" value="F:aspartic-type endopeptidase activity"/>
    <property type="evidence" value="ECO:0007669"/>
    <property type="project" value="UniProtKB-KW"/>
</dbReference>
<organism evidence="5 6">
    <name type="scientific">Bursaphelenchus xylophilus</name>
    <name type="common">Pinewood nematode worm</name>
    <name type="synonym">Aphelenchoides xylophilus</name>
    <dbReference type="NCBI Taxonomy" id="6326"/>
    <lineage>
        <taxon>Eukaryota</taxon>
        <taxon>Metazoa</taxon>
        <taxon>Ecdysozoa</taxon>
        <taxon>Nematoda</taxon>
        <taxon>Chromadorea</taxon>
        <taxon>Rhabditida</taxon>
        <taxon>Tylenchina</taxon>
        <taxon>Tylenchomorpha</taxon>
        <taxon>Aphelenchoidea</taxon>
        <taxon>Aphelenchoididae</taxon>
        <taxon>Bursaphelenchus</taxon>
    </lineage>
</organism>
<dbReference type="Pfam" id="PF00026">
    <property type="entry name" value="Asp"/>
    <property type="match status" value="3"/>
</dbReference>
<dbReference type="InterPro" id="IPR033121">
    <property type="entry name" value="PEPTIDASE_A1"/>
</dbReference>
<keyword evidence="3" id="KW-0645">Protease</keyword>
<dbReference type="PRINTS" id="PR00792">
    <property type="entry name" value="PEPSIN"/>
</dbReference>
<dbReference type="InterPro" id="IPR001461">
    <property type="entry name" value="Aspartic_peptidase_A1"/>
</dbReference>
<sequence>MECKTSSGDERHLFYIELLPLLDIVLINALGKTKLPPYHAITDTGSSAIVAPEADFKRIISEIGASPFGRAFTAPCNSDFVMHFTMGGQEYHVPAKQLLRNIGHPATCQLLLSPSRNGFWTLGDPFIRQYCQIHDFAGKRFSTKDGKQLKFKNKVTFGAGKRMTIDDKGILGLSFPDPGKKGTNIFDEAVKEGLMDKPIFTVYLKKCGGNCEDGGDITFGDYDKEHCCNVMGYDVAKIMFGHMATANKTSVLYDVYGQQLNNKNDLEYFGKITIGGQEFKVVFDTGSDILWVPKDGCFSNGPYCTRCPYTGTYNPRNSPDSENTGGI</sequence>
<feature type="domain" description="Peptidase A1" evidence="4">
    <location>
        <begin position="268"/>
        <end position="327"/>
    </location>
</feature>
<dbReference type="SUPFAM" id="SSF50630">
    <property type="entry name" value="Acid proteases"/>
    <property type="match status" value="3"/>
</dbReference>
<evidence type="ECO:0000313" key="6">
    <source>
        <dbReference type="WBParaSite" id="BXY_0090800.1"/>
    </source>
</evidence>
<dbReference type="PROSITE" id="PS51767">
    <property type="entry name" value="PEPTIDASE_A1"/>
    <property type="match status" value="2"/>
</dbReference>
<dbReference type="GO" id="GO:0005764">
    <property type="term" value="C:lysosome"/>
    <property type="evidence" value="ECO:0007669"/>
    <property type="project" value="TreeGrafter"/>
</dbReference>
<dbReference type="Proteomes" id="UP000095284">
    <property type="component" value="Unplaced"/>
</dbReference>
<accession>A0A1I7RJM6</accession>
<proteinExistence type="inferred from homology"/>
<evidence type="ECO:0000313" key="5">
    <source>
        <dbReference type="Proteomes" id="UP000095284"/>
    </source>
</evidence>
<dbReference type="PANTHER" id="PTHR47966:SF51">
    <property type="entry name" value="BETA-SITE APP-CLEAVING ENZYME, ISOFORM A-RELATED"/>
    <property type="match status" value="1"/>
</dbReference>
<evidence type="ECO:0000256" key="1">
    <source>
        <dbReference type="ARBA" id="ARBA00007447"/>
    </source>
</evidence>
<evidence type="ECO:0000259" key="4">
    <source>
        <dbReference type="PROSITE" id="PS51767"/>
    </source>
</evidence>
<feature type="disulfide bond" evidence="2">
    <location>
        <begin position="297"/>
        <end position="307"/>
    </location>
</feature>
<keyword evidence="3" id="KW-0378">Hydrolase</keyword>
<evidence type="ECO:0000256" key="3">
    <source>
        <dbReference type="RuleBase" id="RU000454"/>
    </source>
</evidence>
<feature type="domain" description="Peptidase A1" evidence="4">
    <location>
        <begin position="1"/>
        <end position="144"/>
    </location>
</feature>
<dbReference type="AlphaFoldDB" id="A0A1I7RJM6"/>
<comment type="similarity">
    <text evidence="1 3">Belongs to the peptidase A1 family.</text>
</comment>
<protein>
    <submittedName>
        <fullName evidence="6">Peptidase A1 domain-containing protein</fullName>
    </submittedName>
</protein>
<reference evidence="6" key="1">
    <citation type="submission" date="2016-11" db="UniProtKB">
        <authorList>
            <consortium name="WormBaseParasite"/>
        </authorList>
    </citation>
    <scope>IDENTIFICATION</scope>
</reference>
<keyword evidence="2" id="KW-1015">Disulfide bond</keyword>
<evidence type="ECO:0000256" key="2">
    <source>
        <dbReference type="PIRSR" id="PIRSR601461-2"/>
    </source>
</evidence>